<dbReference type="InterPro" id="IPR004046">
    <property type="entry name" value="GST_C"/>
</dbReference>
<name>A0AAN8EV28_9EURO</name>
<dbReference type="Proteomes" id="UP001316803">
    <property type="component" value="Unassembled WGS sequence"/>
</dbReference>
<dbReference type="Gene3D" id="3.40.30.10">
    <property type="entry name" value="Glutaredoxin"/>
    <property type="match status" value="1"/>
</dbReference>
<dbReference type="SUPFAM" id="SSF52833">
    <property type="entry name" value="Thioredoxin-like"/>
    <property type="match status" value="1"/>
</dbReference>
<evidence type="ECO:0000313" key="5">
    <source>
        <dbReference type="EMBL" id="KAK5956655.1"/>
    </source>
</evidence>
<evidence type="ECO:0000313" key="6">
    <source>
        <dbReference type="Proteomes" id="UP001316803"/>
    </source>
</evidence>
<comment type="caution">
    <text evidence="5">The sequence shown here is derived from an EMBL/GenBank/DDBJ whole genome shotgun (WGS) entry which is preliminary data.</text>
</comment>
<proteinExistence type="inferred from homology"/>
<dbReference type="PROSITE" id="PS50404">
    <property type="entry name" value="GST_NTER"/>
    <property type="match status" value="1"/>
</dbReference>
<dbReference type="PANTHER" id="PTHR44051:SF9">
    <property type="entry name" value="GLUTATHIONE S-TRANSFERASE 1"/>
    <property type="match status" value="1"/>
</dbReference>
<dbReference type="Pfam" id="PF00043">
    <property type="entry name" value="GST_C"/>
    <property type="match status" value="1"/>
</dbReference>
<dbReference type="SFLD" id="SFLDG00358">
    <property type="entry name" value="Main_(cytGST)"/>
    <property type="match status" value="1"/>
</dbReference>
<dbReference type="InterPro" id="IPR036282">
    <property type="entry name" value="Glutathione-S-Trfase_C_sf"/>
</dbReference>
<evidence type="ECO:0008006" key="7">
    <source>
        <dbReference type="Google" id="ProtNLM"/>
    </source>
</evidence>
<feature type="domain" description="GST N-terminal" evidence="3">
    <location>
        <begin position="3"/>
        <end position="93"/>
    </location>
</feature>
<dbReference type="Pfam" id="PF02798">
    <property type="entry name" value="GST_N"/>
    <property type="match status" value="1"/>
</dbReference>
<dbReference type="InterPro" id="IPR010987">
    <property type="entry name" value="Glutathione-S-Trfase_C-like"/>
</dbReference>
<accession>A0AAN8EV28</accession>
<reference evidence="5 6" key="1">
    <citation type="submission" date="2022-12" db="EMBL/GenBank/DDBJ databases">
        <title>Genomic features and morphological characterization of a novel Knufia sp. strain isolated from spacecraft assembly facility.</title>
        <authorList>
            <person name="Teixeira M."/>
            <person name="Chander A.M."/>
            <person name="Stajich J.E."/>
            <person name="Venkateswaran K."/>
        </authorList>
    </citation>
    <scope>NUCLEOTIDE SEQUENCE [LARGE SCALE GENOMIC DNA]</scope>
    <source>
        <strain evidence="5 6">FJI-L2-BK-P2</strain>
    </source>
</reference>
<dbReference type="CDD" id="cd03046">
    <property type="entry name" value="GST_N_GTT1_like"/>
    <property type="match status" value="1"/>
</dbReference>
<protein>
    <recommendedName>
        <fullName evidence="7">Glutathione S-transferase</fullName>
    </recommendedName>
</protein>
<dbReference type="Gene3D" id="1.20.1050.10">
    <property type="match status" value="1"/>
</dbReference>
<evidence type="ECO:0000256" key="2">
    <source>
        <dbReference type="RuleBase" id="RU003494"/>
    </source>
</evidence>
<dbReference type="PANTHER" id="PTHR44051">
    <property type="entry name" value="GLUTATHIONE S-TRANSFERASE-RELATED"/>
    <property type="match status" value="1"/>
</dbReference>
<dbReference type="AlphaFoldDB" id="A0AAN8EV28"/>
<evidence type="ECO:0000259" key="4">
    <source>
        <dbReference type="PROSITE" id="PS50405"/>
    </source>
</evidence>
<dbReference type="InterPro" id="IPR036249">
    <property type="entry name" value="Thioredoxin-like_sf"/>
</dbReference>
<dbReference type="EMBL" id="JAKLMC020000004">
    <property type="protein sequence ID" value="KAK5956655.1"/>
    <property type="molecule type" value="Genomic_DNA"/>
</dbReference>
<evidence type="ECO:0000256" key="1">
    <source>
        <dbReference type="ARBA" id="ARBA00007409"/>
    </source>
</evidence>
<organism evidence="5 6">
    <name type="scientific">Knufia fluminis</name>
    <dbReference type="NCBI Taxonomy" id="191047"/>
    <lineage>
        <taxon>Eukaryota</taxon>
        <taxon>Fungi</taxon>
        <taxon>Dikarya</taxon>
        <taxon>Ascomycota</taxon>
        <taxon>Pezizomycotina</taxon>
        <taxon>Eurotiomycetes</taxon>
        <taxon>Chaetothyriomycetidae</taxon>
        <taxon>Chaetothyriales</taxon>
        <taxon>Trichomeriaceae</taxon>
        <taxon>Knufia</taxon>
    </lineage>
</organism>
<comment type="similarity">
    <text evidence="1 2">Belongs to the GST superfamily.</text>
</comment>
<evidence type="ECO:0000259" key="3">
    <source>
        <dbReference type="PROSITE" id="PS50404"/>
    </source>
</evidence>
<dbReference type="SUPFAM" id="SSF47616">
    <property type="entry name" value="GST C-terminal domain-like"/>
    <property type="match status" value="1"/>
</dbReference>
<feature type="domain" description="GST C-terminal" evidence="4">
    <location>
        <begin position="99"/>
        <end position="238"/>
    </location>
</feature>
<keyword evidence="6" id="KW-1185">Reference proteome</keyword>
<dbReference type="PROSITE" id="PS50405">
    <property type="entry name" value="GST_CTER"/>
    <property type="match status" value="1"/>
</dbReference>
<dbReference type="SFLD" id="SFLDS00019">
    <property type="entry name" value="Glutathione_Transferase_(cytos"/>
    <property type="match status" value="1"/>
</dbReference>
<dbReference type="InterPro" id="IPR004045">
    <property type="entry name" value="Glutathione_S-Trfase_N"/>
</dbReference>
<gene>
    <name evidence="5" type="ORF">OHC33_002141</name>
</gene>
<dbReference type="InterPro" id="IPR040079">
    <property type="entry name" value="Glutathione_S-Trfase"/>
</dbReference>
<sequence length="238" mass="26335">MSTPAITVLFLNASRAIRIPWLLEELNIPYNLETSQRNAAGVAPQEFKDKIPAPLKKSPTILVKGGASDGGDLVVQESGAIVEYIVEKYDASTKLLPSDPTSRAKALEWLHAAEGTFMLHALAILYTRWKIPEAAKPHLPEMEKNMSPNVQNDFRWIEGALKEQKAKGSGFLVGNGLSVADIMMVFSVEFIFERKLGMRKGEWPETEAWLGRMMGRDAYKRAVGRSGYTLDSGGLVRT</sequence>